<evidence type="ECO:0000259" key="9">
    <source>
        <dbReference type="PROSITE" id="PS50217"/>
    </source>
</evidence>
<evidence type="ECO:0000256" key="1">
    <source>
        <dbReference type="ARBA" id="ARBA00004123"/>
    </source>
</evidence>
<evidence type="ECO:0000313" key="11">
    <source>
        <dbReference type="Proteomes" id="UP000494206"/>
    </source>
</evidence>
<evidence type="ECO:0000256" key="5">
    <source>
        <dbReference type="ARBA" id="ARBA00023163"/>
    </source>
</evidence>
<keyword evidence="4" id="KW-0238">DNA-binding</keyword>
<dbReference type="GO" id="GO:0000977">
    <property type="term" value="F:RNA polymerase II transcription regulatory region sequence-specific DNA binding"/>
    <property type="evidence" value="ECO:0007669"/>
    <property type="project" value="TreeGrafter"/>
</dbReference>
<dbReference type="InterPro" id="IPR004827">
    <property type="entry name" value="bZIP"/>
</dbReference>
<feature type="region of interest" description="Disordered" evidence="8">
    <location>
        <begin position="292"/>
        <end position="331"/>
    </location>
</feature>
<evidence type="ECO:0000256" key="8">
    <source>
        <dbReference type="SAM" id="MobiDB-lite"/>
    </source>
</evidence>
<evidence type="ECO:0000256" key="6">
    <source>
        <dbReference type="ARBA" id="ARBA00023242"/>
    </source>
</evidence>
<dbReference type="GO" id="GO:0001228">
    <property type="term" value="F:DNA-binding transcription activator activity, RNA polymerase II-specific"/>
    <property type="evidence" value="ECO:0007669"/>
    <property type="project" value="TreeGrafter"/>
</dbReference>
<dbReference type="PANTHER" id="PTHR13044">
    <property type="entry name" value="ACTIVATING TRANSCRIPTION FACTOR ATF 4/5"/>
    <property type="match status" value="1"/>
</dbReference>
<name>A0A8S1E8Q8_9PELO</name>
<proteinExistence type="inferred from homology"/>
<dbReference type="PROSITE" id="PS50217">
    <property type="entry name" value="BZIP"/>
    <property type="match status" value="1"/>
</dbReference>
<dbReference type="Pfam" id="PF07716">
    <property type="entry name" value="bZIP_2"/>
    <property type="match status" value="1"/>
</dbReference>
<dbReference type="InterPro" id="IPR046347">
    <property type="entry name" value="bZIP_sf"/>
</dbReference>
<dbReference type="SUPFAM" id="SSF57959">
    <property type="entry name" value="Leucine zipper domain"/>
    <property type="match status" value="1"/>
</dbReference>
<dbReference type="EMBL" id="CADEPM010000001">
    <property type="protein sequence ID" value="CAB3396667.1"/>
    <property type="molecule type" value="Genomic_DNA"/>
</dbReference>
<evidence type="ECO:0000256" key="3">
    <source>
        <dbReference type="ARBA" id="ARBA00023015"/>
    </source>
</evidence>
<dbReference type="AlphaFoldDB" id="A0A8S1E8Q8"/>
<dbReference type="CDD" id="cd14692">
    <property type="entry name" value="bZIP_ATF4"/>
    <property type="match status" value="1"/>
</dbReference>
<sequence length="430" mass="49453">MFSRVGRLTTFGAHAITNCPFRRDKNCQSQWLLSTAPTVQQFAGVAHIFSDSFRSPSTYGADPFLGVTSEEEKEVIKELELLDLDNWNATNNSKNVISVCGRPTLKTTSAAIQSLQDEEEFDTLPNWMDNFHPEGGNVPLQPPHKLETQQSVEKFDIDVDHVSKMVDWDAWNKYLDSEETDSGDIAKVFSRAPSPALQLAQSQSPMHLNTPYVNYLSSIPKLEIVKPFHSDILLKDVKKEYETASSYVVQSKETTAYDGKVYKAEIPWEPYPRDKLEDEDLFISGPLNWAPNTASSTPSSVQPTRVMRSRRPPSRFSDHSRSWSPSSDEFIPEEKPKYKKRGVVLKPHVDEETDRRRALNRMAAIRYREKKRVEKEERKKELQKVVDRNKILKQQERHLRGEVEKMRAKLQKIGHYEPYAPPKTMSTKFH</sequence>
<dbReference type="Gene3D" id="1.20.5.170">
    <property type="match status" value="1"/>
</dbReference>
<comment type="similarity">
    <text evidence="2">Belongs to the bZIP family.</text>
</comment>
<evidence type="ECO:0000256" key="2">
    <source>
        <dbReference type="ARBA" id="ARBA00007163"/>
    </source>
</evidence>
<evidence type="ECO:0000256" key="4">
    <source>
        <dbReference type="ARBA" id="ARBA00023125"/>
    </source>
</evidence>
<gene>
    <name evidence="10" type="ORF">CBOVIS_LOCUS187</name>
</gene>
<accession>A0A8S1E8Q8</accession>
<feature type="compositionally biased region" description="Polar residues" evidence="8">
    <location>
        <begin position="292"/>
        <end position="303"/>
    </location>
</feature>
<keyword evidence="6" id="KW-0539">Nucleus</keyword>
<feature type="domain" description="BZIP" evidence="9">
    <location>
        <begin position="350"/>
        <end position="413"/>
    </location>
</feature>
<feature type="coiled-coil region" evidence="7">
    <location>
        <begin position="375"/>
        <end position="409"/>
    </location>
</feature>
<protein>
    <recommendedName>
        <fullName evidence="9">BZIP domain-containing protein</fullName>
    </recommendedName>
</protein>
<evidence type="ECO:0000256" key="7">
    <source>
        <dbReference type="SAM" id="Coils"/>
    </source>
</evidence>
<dbReference type="OrthoDB" id="5846045at2759"/>
<keyword evidence="7" id="KW-0175">Coiled coil</keyword>
<organism evidence="10 11">
    <name type="scientific">Caenorhabditis bovis</name>
    <dbReference type="NCBI Taxonomy" id="2654633"/>
    <lineage>
        <taxon>Eukaryota</taxon>
        <taxon>Metazoa</taxon>
        <taxon>Ecdysozoa</taxon>
        <taxon>Nematoda</taxon>
        <taxon>Chromadorea</taxon>
        <taxon>Rhabditida</taxon>
        <taxon>Rhabditina</taxon>
        <taxon>Rhabditomorpha</taxon>
        <taxon>Rhabditoidea</taxon>
        <taxon>Rhabditidae</taxon>
        <taxon>Peloderinae</taxon>
        <taxon>Caenorhabditis</taxon>
    </lineage>
</organism>
<comment type="subcellular location">
    <subcellularLocation>
        <location evidence="1">Nucleus</location>
    </subcellularLocation>
</comment>
<dbReference type="SMART" id="SM00338">
    <property type="entry name" value="BRLZ"/>
    <property type="match status" value="1"/>
</dbReference>
<keyword evidence="3" id="KW-0805">Transcription regulation</keyword>
<comment type="caution">
    <text evidence="10">The sequence shown here is derived from an EMBL/GenBank/DDBJ whole genome shotgun (WGS) entry which is preliminary data.</text>
</comment>
<dbReference type="PANTHER" id="PTHR13044:SF12">
    <property type="entry name" value="STRESS ACTIVATED TRANSCRIPTION FACTOR ATFS-1"/>
    <property type="match status" value="1"/>
</dbReference>
<keyword evidence="5" id="KW-0804">Transcription</keyword>
<reference evidence="10 11" key="1">
    <citation type="submission" date="2020-04" db="EMBL/GenBank/DDBJ databases">
        <authorList>
            <person name="Laetsch R D."/>
            <person name="Stevens L."/>
            <person name="Kumar S."/>
            <person name="Blaxter L. M."/>
        </authorList>
    </citation>
    <scope>NUCLEOTIDE SEQUENCE [LARGE SCALE GENOMIC DNA]</scope>
</reference>
<keyword evidence="11" id="KW-1185">Reference proteome</keyword>
<evidence type="ECO:0000313" key="10">
    <source>
        <dbReference type="EMBL" id="CAB3396667.1"/>
    </source>
</evidence>
<dbReference type="GO" id="GO:0005634">
    <property type="term" value="C:nucleus"/>
    <property type="evidence" value="ECO:0007669"/>
    <property type="project" value="UniProtKB-SubCell"/>
</dbReference>
<dbReference type="Proteomes" id="UP000494206">
    <property type="component" value="Unassembled WGS sequence"/>
</dbReference>